<sequence length="226" mass="27074">MKVETKEKIEAEIQDWQYMKDLPPMWFGFVFTLEMKVYGDVYDLYSYENAAIHRKITVYYHEETKEYKVRVLIGLTEFCNIEYISPTREGLEKILLERFETTLQSLAKFNANTVSCIVLEKKILEWDYVAKLPETIEGFKLFIKPDQPVKTINGSYILFDYCDFATDSNFIIYYNVFRDEFFGEAKIRKIPEVNYAFDSHELIELEEKLDEHLLERLKEIRLRIDQ</sequence>
<gene>
    <name evidence="1" type="ORF">SAMN05660742_10578</name>
</gene>
<evidence type="ECO:0000313" key="2">
    <source>
        <dbReference type="Proteomes" id="UP000199662"/>
    </source>
</evidence>
<name>A0A1H6XQY0_9FIRM</name>
<accession>A0A1H6XQY0</accession>
<dbReference type="RefSeq" id="WP_091830239.1">
    <property type="nucleotide sequence ID" value="NZ_FNZK01000005.1"/>
</dbReference>
<organism evidence="1 2">
    <name type="scientific">Propionispira arboris</name>
    <dbReference type="NCBI Taxonomy" id="84035"/>
    <lineage>
        <taxon>Bacteria</taxon>
        <taxon>Bacillati</taxon>
        <taxon>Bacillota</taxon>
        <taxon>Negativicutes</taxon>
        <taxon>Selenomonadales</taxon>
        <taxon>Selenomonadaceae</taxon>
        <taxon>Propionispira</taxon>
    </lineage>
</organism>
<protein>
    <submittedName>
        <fullName evidence="1">Uncharacterized protein</fullName>
    </submittedName>
</protein>
<dbReference type="Proteomes" id="UP000199662">
    <property type="component" value="Unassembled WGS sequence"/>
</dbReference>
<keyword evidence="2" id="KW-1185">Reference proteome</keyword>
<reference evidence="1 2" key="1">
    <citation type="submission" date="2016-10" db="EMBL/GenBank/DDBJ databases">
        <authorList>
            <person name="de Groot N.N."/>
        </authorList>
    </citation>
    <scope>NUCLEOTIDE SEQUENCE [LARGE SCALE GENOMIC DNA]</scope>
    <source>
        <strain evidence="1 2">DSM 2179</strain>
    </source>
</reference>
<dbReference type="EMBL" id="FNZK01000005">
    <property type="protein sequence ID" value="SEJ27292.1"/>
    <property type="molecule type" value="Genomic_DNA"/>
</dbReference>
<dbReference type="STRING" id="84035.SAMN05660742_10578"/>
<dbReference type="AlphaFoldDB" id="A0A1H6XQY0"/>
<evidence type="ECO:0000313" key="1">
    <source>
        <dbReference type="EMBL" id="SEJ27292.1"/>
    </source>
</evidence>
<proteinExistence type="predicted"/>